<keyword evidence="2" id="KW-1185">Reference proteome</keyword>
<name>A0AC61MXG4_9FIRM</name>
<proteinExistence type="predicted"/>
<accession>A0AC61MXG4</accession>
<reference evidence="1" key="1">
    <citation type="submission" date="2021-01" db="EMBL/GenBank/DDBJ databases">
        <title>Complete genome sequence of Clostridiales bacterium R-7.</title>
        <authorList>
            <person name="Mahoney-Kurpe S.C."/>
            <person name="Palevich N."/>
            <person name="Koike S."/>
            <person name="Moon C.D."/>
            <person name="Attwood G.T."/>
        </authorList>
    </citation>
    <scope>NUCLEOTIDE SEQUENCE</scope>
    <source>
        <strain evidence="1">R-7</strain>
    </source>
</reference>
<evidence type="ECO:0000313" key="1">
    <source>
        <dbReference type="EMBL" id="QUC67442.1"/>
    </source>
</evidence>
<dbReference type="Proteomes" id="UP000682782">
    <property type="component" value="Chromosome"/>
</dbReference>
<evidence type="ECO:0000313" key="2">
    <source>
        <dbReference type="Proteomes" id="UP000682782"/>
    </source>
</evidence>
<organism evidence="1 2">
    <name type="scientific">Aristaeella hokkaidonensis</name>
    <dbReference type="NCBI Taxonomy" id="3046382"/>
    <lineage>
        <taxon>Bacteria</taxon>
        <taxon>Bacillati</taxon>
        <taxon>Bacillota</taxon>
        <taxon>Clostridia</taxon>
        <taxon>Eubacteriales</taxon>
        <taxon>Aristaeellaceae</taxon>
        <taxon>Aristaeella</taxon>
    </lineage>
</organism>
<sequence length="183" mass="21391">MNYRKMFNNMHPGFFDDSGIKGMPKDWTFSELIMDLRNDSPREVVPHCPESITFGEYKGDISQLKKAVYEVDEDWVQYFGEWSRVFCAFDQDKVVAFCILSDLGMQDNLKVGGPGCVGTIPTYREKGIGLELVRRATDLLKKDKYDVSWIHYTHLENWYKKLGYKTVLKWNSDGIVMEKQYEE</sequence>
<gene>
    <name evidence="1" type="ORF">JYE49_01695</name>
</gene>
<protein>
    <submittedName>
        <fullName evidence="1">GNAT family N-acetyltransferase</fullName>
    </submittedName>
</protein>
<dbReference type="EMBL" id="CP068393">
    <property type="protein sequence ID" value="QUC67442.1"/>
    <property type="molecule type" value="Genomic_DNA"/>
</dbReference>